<reference evidence="3 4" key="1">
    <citation type="journal article" date="2019" name="Int. J. Syst. Evol. Microbiol.">
        <title>The Global Catalogue of Microorganisms (GCM) 10K type strain sequencing project: providing services to taxonomists for standard genome sequencing and annotation.</title>
        <authorList>
            <consortium name="The Broad Institute Genomics Platform"/>
            <consortium name="The Broad Institute Genome Sequencing Center for Infectious Disease"/>
            <person name="Wu L."/>
            <person name="Ma J."/>
        </authorList>
    </citation>
    <scope>NUCLEOTIDE SEQUENCE [LARGE SCALE GENOMIC DNA]</scope>
    <source>
        <strain evidence="3 4">JCM 11136</strain>
    </source>
</reference>
<dbReference type="NCBIfam" id="TIGR03668">
    <property type="entry name" value="Rv0121_F420"/>
    <property type="match status" value="1"/>
</dbReference>
<dbReference type="RefSeq" id="WP_343955327.1">
    <property type="nucleotide sequence ID" value="NZ_BAAAHQ010000063.1"/>
</dbReference>
<dbReference type="InterPro" id="IPR012349">
    <property type="entry name" value="Split_barrel_FMN-bd"/>
</dbReference>
<keyword evidence="1" id="KW-0560">Oxidoreductase</keyword>
<proteinExistence type="predicted"/>
<protein>
    <submittedName>
        <fullName evidence="3">TIGR03668 family PPOX class F420-dependent oxidoreductase</fullName>
    </submittedName>
</protein>
<keyword evidence="4" id="KW-1185">Reference proteome</keyword>
<feature type="domain" description="Pyridoxamine 5'-phosphate oxidase N-terminal" evidence="2">
    <location>
        <begin position="2"/>
        <end position="130"/>
    </location>
</feature>
<dbReference type="SUPFAM" id="SSF50475">
    <property type="entry name" value="FMN-binding split barrel"/>
    <property type="match status" value="1"/>
</dbReference>
<dbReference type="InterPro" id="IPR011576">
    <property type="entry name" value="Pyridox_Oxase_N"/>
</dbReference>
<gene>
    <name evidence="3" type="ORF">GCM10009560_77580</name>
</gene>
<evidence type="ECO:0000313" key="3">
    <source>
        <dbReference type="EMBL" id="GAA0954048.1"/>
    </source>
</evidence>
<dbReference type="InterPro" id="IPR019967">
    <property type="entry name" value="F420-dep_enz_PPOX_Rv0121"/>
</dbReference>
<dbReference type="Gene3D" id="2.30.110.10">
    <property type="entry name" value="Electron Transport, Fmn-binding Protein, Chain A"/>
    <property type="match status" value="1"/>
</dbReference>
<dbReference type="Proteomes" id="UP001501578">
    <property type="component" value="Unassembled WGS sequence"/>
</dbReference>
<name>A0ABN1RAD4_9ACTN</name>
<organism evidence="3 4">
    <name type="scientific">Nonomuraea longicatena</name>
    <dbReference type="NCBI Taxonomy" id="83682"/>
    <lineage>
        <taxon>Bacteria</taxon>
        <taxon>Bacillati</taxon>
        <taxon>Actinomycetota</taxon>
        <taxon>Actinomycetes</taxon>
        <taxon>Streptosporangiales</taxon>
        <taxon>Streptosporangiaceae</taxon>
        <taxon>Nonomuraea</taxon>
    </lineage>
</organism>
<dbReference type="PANTHER" id="PTHR35176:SF2">
    <property type="entry name" value="F420H(2)-DEPENDENT REDUCTASE RV1155"/>
    <property type="match status" value="1"/>
</dbReference>
<evidence type="ECO:0000313" key="4">
    <source>
        <dbReference type="Proteomes" id="UP001501578"/>
    </source>
</evidence>
<comment type="caution">
    <text evidence="3">The sequence shown here is derived from an EMBL/GenBank/DDBJ whole genome shotgun (WGS) entry which is preliminary data.</text>
</comment>
<evidence type="ECO:0000259" key="2">
    <source>
        <dbReference type="Pfam" id="PF01243"/>
    </source>
</evidence>
<dbReference type="Pfam" id="PF01243">
    <property type="entry name" value="PNPOx_N"/>
    <property type="match status" value="1"/>
</dbReference>
<sequence>MEARERFAAARVARLATSGADGVPHLVPVVFAVEGDALAFAVDHKPKRSADLRRLRNIAANPCVCLLADHYEDDWTRLWWARADGRAEIVAEPGERARWVARLAARYPQYIAAPPEGPVVVVAVERWSGWSYDPFAASTSA</sequence>
<dbReference type="EMBL" id="BAAAHQ010000063">
    <property type="protein sequence ID" value="GAA0954048.1"/>
    <property type="molecule type" value="Genomic_DNA"/>
</dbReference>
<dbReference type="PANTHER" id="PTHR35176">
    <property type="entry name" value="HEME OXYGENASE HI_0854-RELATED"/>
    <property type="match status" value="1"/>
</dbReference>
<accession>A0ABN1RAD4</accession>
<dbReference type="InterPro" id="IPR052019">
    <property type="entry name" value="F420H2_bilvrd_red/Heme_oxyg"/>
</dbReference>
<evidence type="ECO:0000256" key="1">
    <source>
        <dbReference type="ARBA" id="ARBA00023002"/>
    </source>
</evidence>